<keyword evidence="3" id="KW-1185">Reference proteome</keyword>
<evidence type="ECO:0000313" key="3">
    <source>
        <dbReference type="Proteomes" id="UP001165541"/>
    </source>
</evidence>
<comment type="caution">
    <text evidence="2">The sequence shown here is derived from an EMBL/GenBank/DDBJ whole genome shotgun (WGS) entry which is preliminary data.</text>
</comment>
<organism evidence="2 3">
    <name type="scientific">Caldimonas mangrovi</name>
    <dbReference type="NCBI Taxonomy" id="2944811"/>
    <lineage>
        <taxon>Bacteria</taxon>
        <taxon>Pseudomonadati</taxon>
        <taxon>Pseudomonadota</taxon>
        <taxon>Betaproteobacteria</taxon>
        <taxon>Burkholderiales</taxon>
        <taxon>Sphaerotilaceae</taxon>
        <taxon>Caldimonas</taxon>
    </lineage>
</organism>
<evidence type="ECO:0000313" key="2">
    <source>
        <dbReference type="EMBL" id="MCM5681553.1"/>
    </source>
</evidence>
<dbReference type="RefSeq" id="WP_251780032.1">
    <property type="nucleotide sequence ID" value="NZ_JAMKFE010000012.1"/>
</dbReference>
<dbReference type="EMBL" id="JAMKFE010000012">
    <property type="protein sequence ID" value="MCM5681553.1"/>
    <property type="molecule type" value="Genomic_DNA"/>
</dbReference>
<feature type="compositionally biased region" description="Basic and acidic residues" evidence="1">
    <location>
        <begin position="354"/>
        <end position="366"/>
    </location>
</feature>
<proteinExistence type="predicted"/>
<protein>
    <submittedName>
        <fullName evidence="2">Uncharacterized protein</fullName>
    </submittedName>
</protein>
<accession>A0ABT0YSD6</accession>
<name>A0ABT0YSD6_9BURK</name>
<dbReference type="Proteomes" id="UP001165541">
    <property type="component" value="Unassembled WGS sequence"/>
</dbReference>
<evidence type="ECO:0000256" key="1">
    <source>
        <dbReference type="SAM" id="MobiDB-lite"/>
    </source>
</evidence>
<gene>
    <name evidence="2" type="ORF">M8A51_18665</name>
</gene>
<reference evidence="2" key="1">
    <citation type="submission" date="2022-05" db="EMBL/GenBank/DDBJ databases">
        <title>Schlegelella sp. nov., isolated from mangrove soil.</title>
        <authorList>
            <person name="Liu Y."/>
            <person name="Ge X."/>
            <person name="Liu W."/>
        </authorList>
    </citation>
    <scope>NUCLEOTIDE SEQUENCE</scope>
    <source>
        <strain evidence="2">S2-27</strain>
    </source>
</reference>
<feature type="region of interest" description="Disordered" evidence="1">
    <location>
        <begin position="351"/>
        <end position="372"/>
    </location>
</feature>
<sequence length="498" mass="55517">MPVIGNERIANGPHPFWLATCDIDTHARGSNNARNDTPWAAFTADGKRLVCTIWNDLVADILDPLTGQVRRFVVIGGRSNYWKGGAVKRGRECLERLQKARGEQLPVYAFEVSASGEAQLKVSRSIHRVYMDRVHLLKQHFGLEVDALKARLGIIEAIADRWKSPDIDALHSGMLFELVPARGDIPGAGWVPDGHRGPQRDEDAAEPGGALHWAQLALPILVDHVRRQTDDELLPLTYEQLAERLGRVNRHGHAWARGLGYPLGMVTRLIEAATADWPEAEKPPYLTTVVVSKSGTDAGLPDTGIKDRWPWFNELTREEKRARVRDEYRRIMAYGDRWLDVLNMARLAPVTDVEPPKGEGQEEVDGHGGWGGGESPEHLVLKQYALAHPELFDAPTEFAQAEYPLLSGDVVDVFFRDMSAWTGVEVKSIKSADDDLERGIFQVVKYRAVLKAQAEIYSDRSPKITVLLAVQRPLPRALQRVATQLDVPWVVVTVPANP</sequence>